<name>A0A138ZXN9_GONPJ</name>
<organism evidence="2 3">
    <name type="scientific">Gonapodya prolifera (strain JEL478)</name>
    <name type="common">Monoblepharis prolifera</name>
    <dbReference type="NCBI Taxonomy" id="1344416"/>
    <lineage>
        <taxon>Eukaryota</taxon>
        <taxon>Fungi</taxon>
        <taxon>Fungi incertae sedis</taxon>
        <taxon>Chytridiomycota</taxon>
        <taxon>Chytridiomycota incertae sedis</taxon>
        <taxon>Monoblepharidomycetes</taxon>
        <taxon>Monoblepharidales</taxon>
        <taxon>Gonapodyaceae</taxon>
        <taxon>Gonapodya</taxon>
    </lineage>
</organism>
<dbReference type="OrthoDB" id="2143011at2759"/>
<sequence>MEVDGSYPYGTKPFLPAGPVTFKVIGSGDKPNAVTHLPDVGNLVARIVLDPRTLNQKVFCMAETLTMNQMGRIYEEETGKKLALSKVRAQPRASRRPPSTRTNPELGLELDMTDYAVSRWIRGNNVPPEGSLKSWELYLDYRTVTWREWVRDAVRKGSVDGAR</sequence>
<gene>
    <name evidence="2" type="ORF">M427DRAFT_49759</name>
</gene>
<dbReference type="STRING" id="1344416.A0A138ZXN9"/>
<reference evidence="2 3" key="1">
    <citation type="journal article" date="2015" name="Genome Biol. Evol.">
        <title>Phylogenomic analyses indicate that early fungi evolved digesting cell walls of algal ancestors of land plants.</title>
        <authorList>
            <person name="Chang Y."/>
            <person name="Wang S."/>
            <person name="Sekimoto S."/>
            <person name="Aerts A.L."/>
            <person name="Choi C."/>
            <person name="Clum A."/>
            <person name="LaButti K.M."/>
            <person name="Lindquist E.A."/>
            <person name="Yee Ngan C."/>
            <person name="Ohm R.A."/>
            <person name="Salamov A.A."/>
            <person name="Grigoriev I.V."/>
            <person name="Spatafora J.W."/>
            <person name="Berbee M.L."/>
        </authorList>
    </citation>
    <scope>NUCLEOTIDE SEQUENCE [LARGE SCALE GENOMIC DNA]</scope>
    <source>
        <strain evidence="2 3">JEL478</strain>
    </source>
</reference>
<dbReference type="Gene3D" id="3.90.25.10">
    <property type="entry name" value="UDP-galactose 4-epimerase, domain 1"/>
    <property type="match status" value="1"/>
</dbReference>
<dbReference type="InterPro" id="IPR036291">
    <property type="entry name" value="NAD(P)-bd_dom_sf"/>
</dbReference>
<proteinExistence type="predicted"/>
<protein>
    <submittedName>
        <fullName evidence="2">Uncharacterized protein</fullName>
    </submittedName>
</protein>
<dbReference type="SUPFAM" id="SSF51735">
    <property type="entry name" value="NAD(P)-binding Rossmann-fold domains"/>
    <property type="match status" value="1"/>
</dbReference>
<keyword evidence="3" id="KW-1185">Reference proteome</keyword>
<evidence type="ECO:0000313" key="2">
    <source>
        <dbReference type="EMBL" id="KXS09254.1"/>
    </source>
</evidence>
<accession>A0A138ZXN9</accession>
<dbReference type="AlphaFoldDB" id="A0A138ZXN9"/>
<dbReference type="EMBL" id="KQ965875">
    <property type="protein sequence ID" value="KXS09254.1"/>
    <property type="molecule type" value="Genomic_DNA"/>
</dbReference>
<evidence type="ECO:0000313" key="3">
    <source>
        <dbReference type="Proteomes" id="UP000070544"/>
    </source>
</evidence>
<dbReference type="Proteomes" id="UP000070544">
    <property type="component" value="Unassembled WGS sequence"/>
</dbReference>
<feature type="region of interest" description="Disordered" evidence="1">
    <location>
        <begin position="85"/>
        <end position="106"/>
    </location>
</feature>
<evidence type="ECO:0000256" key="1">
    <source>
        <dbReference type="SAM" id="MobiDB-lite"/>
    </source>
</evidence>
<feature type="compositionally biased region" description="Low complexity" evidence="1">
    <location>
        <begin position="88"/>
        <end position="102"/>
    </location>
</feature>
<dbReference type="Gene3D" id="3.40.50.720">
    <property type="entry name" value="NAD(P)-binding Rossmann-like Domain"/>
    <property type="match status" value="1"/>
</dbReference>